<dbReference type="Pfam" id="PF00582">
    <property type="entry name" value="Usp"/>
    <property type="match status" value="1"/>
</dbReference>
<feature type="transmembrane region" description="Helical" evidence="6">
    <location>
        <begin position="111"/>
        <end position="129"/>
    </location>
</feature>
<dbReference type="CDD" id="cd17474">
    <property type="entry name" value="MFS_YfmO_like"/>
    <property type="match status" value="1"/>
</dbReference>
<dbReference type="PROSITE" id="PS50850">
    <property type="entry name" value="MFS"/>
    <property type="match status" value="1"/>
</dbReference>
<dbReference type="Proteomes" id="UP000295705">
    <property type="component" value="Unassembled WGS sequence"/>
</dbReference>
<dbReference type="InterPro" id="IPR011701">
    <property type="entry name" value="MFS"/>
</dbReference>
<feature type="transmembrane region" description="Helical" evidence="6">
    <location>
        <begin position="54"/>
        <end position="74"/>
    </location>
</feature>
<feature type="region of interest" description="Disordered" evidence="5">
    <location>
        <begin position="542"/>
        <end position="576"/>
    </location>
</feature>
<dbReference type="InterPro" id="IPR036259">
    <property type="entry name" value="MFS_trans_sf"/>
</dbReference>
<feature type="domain" description="Major facilitator superfamily (MFS) profile" evidence="7">
    <location>
        <begin position="16"/>
        <end position="388"/>
    </location>
</feature>
<feature type="transmembrane region" description="Helical" evidence="6">
    <location>
        <begin position="340"/>
        <end position="360"/>
    </location>
</feature>
<protein>
    <submittedName>
        <fullName evidence="8">Putative MFS family arabinose efflux permease</fullName>
    </submittedName>
</protein>
<feature type="transmembrane region" description="Helical" evidence="6">
    <location>
        <begin position="366"/>
        <end position="383"/>
    </location>
</feature>
<dbReference type="SUPFAM" id="SSF103473">
    <property type="entry name" value="MFS general substrate transporter"/>
    <property type="match status" value="1"/>
</dbReference>
<dbReference type="EMBL" id="SNYO01000002">
    <property type="protein sequence ID" value="TDQ63099.1"/>
    <property type="molecule type" value="Genomic_DNA"/>
</dbReference>
<feature type="transmembrane region" description="Helical" evidence="6">
    <location>
        <begin position="16"/>
        <end position="34"/>
    </location>
</feature>
<feature type="transmembrane region" description="Helical" evidence="6">
    <location>
        <begin position="209"/>
        <end position="232"/>
    </location>
</feature>
<dbReference type="InterPro" id="IPR001958">
    <property type="entry name" value="Tet-R_TetA/multi-R_MdtG-like"/>
</dbReference>
<dbReference type="InterPro" id="IPR020846">
    <property type="entry name" value="MFS_dom"/>
</dbReference>
<dbReference type="Gene3D" id="3.40.50.620">
    <property type="entry name" value="HUPs"/>
    <property type="match status" value="1"/>
</dbReference>
<dbReference type="PRINTS" id="PR01035">
    <property type="entry name" value="TCRTETA"/>
</dbReference>
<feature type="transmembrane region" description="Helical" evidence="6">
    <location>
        <begin position="81"/>
        <end position="99"/>
    </location>
</feature>
<name>A0A4R6VMD6_9PSEU</name>
<comment type="caution">
    <text evidence="8">The sequence shown here is derived from an EMBL/GenBank/DDBJ whole genome shotgun (WGS) entry which is preliminary data.</text>
</comment>
<accession>A0A4R6VMD6</accession>
<keyword evidence="9" id="KW-1185">Reference proteome</keyword>
<keyword evidence="3 6" id="KW-1133">Transmembrane helix</keyword>
<dbReference type="GO" id="GO:0022857">
    <property type="term" value="F:transmembrane transporter activity"/>
    <property type="evidence" value="ECO:0007669"/>
    <property type="project" value="InterPro"/>
</dbReference>
<feature type="transmembrane region" description="Helical" evidence="6">
    <location>
        <begin position="300"/>
        <end position="319"/>
    </location>
</feature>
<evidence type="ECO:0000313" key="8">
    <source>
        <dbReference type="EMBL" id="TDQ63099.1"/>
    </source>
</evidence>
<dbReference type="InterPro" id="IPR006016">
    <property type="entry name" value="UspA"/>
</dbReference>
<dbReference type="AlphaFoldDB" id="A0A4R6VMD6"/>
<evidence type="ECO:0000256" key="1">
    <source>
        <dbReference type="ARBA" id="ARBA00004651"/>
    </source>
</evidence>
<reference evidence="8 9" key="1">
    <citation type="submission" date="2019-03" db="EMBL/GenBank/DDBJ databases">
        <title>Genomic Encyclopedia of Type Strains, Phase IV (KMG-IV): sequencing the most valuable type-strain genomes for metagenomic binning, comparative biology and taxonomic classification.</title>
        <authorList>
            <person name="Goeker M."/>
        </authorList>
    </citation>
    <scope>NUCLEOTIDE SEQUENCE [LARGE SCALE GENOMIC DNA]</scope>
    <source>
        <strain evidence="8 9">DSM 45775</strain>
    </source>
</reference>
<gene>
    <name evidence="8" type="ORF">EV188_102756</name>
</gene>
<evidence type="ECO:0000256" key="5">
    <source>
        <dbReference type="SAM" id="MobiDB-lite"/>
    </source>
</evidence>
<evidence type="ECO:0000256" key="6">
    <source>
        <dbReference type="SAM" id="Phobius"/>
    </source>
</evidence>
<proteinExistence type="predicted"/>
<keyword evidence="2 6" id="KW-0812">Transmembrane</keyword>
<dbReference type="PANTHER" id="PTHR43683">
    <property type="entry name" value="MULTIDRUG EFFLUX PROTEIN YFMO"/>
    <property type="match status" value="1"/>
</dbReference>
<evidence type="ECO:0000259" key="7">
    <source>
        <dbReference type="PROSITE" id="PS50850"/>
    </source>
</evidence>
<feature type="transmembrane region" description="Helical" evidence="6">
    <location>
        <begin position="244"/>
        <end position="264"/>
    </location>
</feature>
<evidence type="ECO:0000256" key="3">
    <source>
        <dbReference type="ARBA" id="ARBA00022989"/>
    </source>
</evidence>
<evidence type="ECO:0000313" key="9">
    <source>
        <dbReference type="Proteomes" id="UP000295705"/>
    </source>
</evidence>
<evidence type="ECO:0000256" key="4">
    <source>
        <dbReference type="ARBA" id="ARBA00023136"/>
    </source>
</evidence>
<dbReference type="SUPFAM" id="SSF52402">
    <property type="entry name" value="Adenine nucleotide alpha hydrolases-like"/>
    <property type="match status" value="1"/>
</dbReference>
<evidence type="ECO:0000256" key="2">
    <source>
        <dbReference type="ARBA" id="ARBA00022692"/>
    </source>
</evidence>
<keyword evidence="4 6" id="KW-0472">Membrane</keyword>
<feature type="transmembrane region" description="Helical" evidence="6">
    <location>
        <begin position="168"/>
        <end position="188"/>
    </location>
</feature>
<organism evidence="8 9">
    <name type="scientific">Actinomycetospora succinea</name>
    <dbReference type="NCBI Taxonomy" id="663603"/>
    <lineage>
        <taxon>Bacteria</taxon>
        <taxon>Bacillati</taxon>
        <taxon>Actinomycetota</taxon>
        <taxon>Actinomycetes</taxon>
        <taxon>Pseudonocardiales</taxon>
        <taxon>Pseudonocardiaceae</taxon>
        <taxon>Actinomycetospora</taxon>
    </lineage>
</organism>
<dbReference type="Gene3D" id="1.20.1250.20">
    <property type="entry name" value="MFS general substrate transporter like domains"/>
    <property type="match status" value="1"/>
</dbReference>
<dbReference type="InterPro" id="IPR053200">
    <property type="entry name" value="YfmO-like"/>
</dbReference>
<dbReference type="InterPro" id="IPR014729">
    <property type="entry name" value="Rossmann-like_a/b/a_fold"/>
</dbReference>
<dbReference type="Pfam" id="PF07690">
    <property type="entry name" value="MFS_1"/>
    <property type="match status" value="1"/>
</dbReference>
<comment type="subcellular location">
    <subcellularLocation>
        <location evidence="1">Cell membrane</location>
        <topology evidence="1">Multi-pass membrane protein</topology>
    </subcellularLocation>
</comment>
<dbReference type="RefSeq" id="WP_208114094.1">
    <property type="nucleotide sequence ID" value="NZ_BAABHR010000053.1"/>
</dbReference>
<feature type="transmembrane region" description="Helical" evidence="6">
    <location>
        <begin position="141"/>
        <end position="162"/>
    </location>
</feature>
<sequence>MSTAPAGTSPFRQPKAVWAVAFACVISFMGIGLVDPILPALATQLQASPAQVSLLFTSYLLITAVMMLVTGWVSSRIGAKATLVTGLTIIVVFAALAGASGSIGEIVGFRAGWGLGNALFIATSLAVIVASASGGFAGAIILYETALGVGIALGPLVGGLLGSVSWRAPFFGVAVLMAIALVATLVLLDKTPKPAKKISLLDPIKALRHRSLATIALTAFAYNWGFFTLLAYSPYSMGGLDELQLGAVFTAWGVLVAIFAVFVAPALERRFGTVRVLYFVLGLLAVDLAVIAFWNDTPGVVIGAVIVAGAMIGLNNTLVTQAVMSVAPVERPVASASYSFVRFLGGGLAPWIAGILAEAFLPDTPFWVGAVVVAVGILVLATAHRLLRRVETGEVEVAAEPASSEPGPRPVLVAVDGAPHAPAVAAAGGRLAKLLDAPLVVVHVPESAVVDAAAASDADGGLGLDRSVAAASEAAGADVTTETLVPIDSHDGVGGELVAVARRLDARAVVVGRPRGGALAALTSPSADRALWTDGPCPIIVVPDGAEPDRDARPTQRPAAGTPSVRGQVRDGEGRPRRAVVTLIDPDGHQLGRAEAGADGTYRLDVGPARPGTGLLLARGRDDAGGHAEPTVVPVALDGEVVHDVVLTTGTPVPAGH</sequence>
<feature type="transmembrane region" description="Helical" evidence="6">
    <location>
        <begin position="276"/>
        <end position="294"/>
    </location>
</feature>
<dbReference type="GO" id="GO:0005886">
    <property type="term" value="C:plasma membrane"/>
    <property type="evidence" value="ECO:0007669"/>
    <property type="project" value="UniProtKB-SubCell"/>
</dbReference>
<dbReference type="PANTHER" id="PTHR43683:SF1">
    <property type="entry name" value="MULTIDRUG EFFLUX PROTEIN YFMO"/>
    <property type="match status" value="1"/>
</dbReference>